<accession>A0A853B7P0</accession>
<dbReference type="AlphaFoldDB" id="A0A853B7P0"/>
<dbReference type="PANTHER" id="PTHR37539:SF1">
    <property type="entry name" value="ER-BOUND OXYGENASE MPAB_MPAB'_RUBBER OXYGENASE CATALYTIC DOMAIN-CONTAINING PROTEIN"/>
    <property type="match status" value="1"/>
</dbReference>
<organism evidence="3 4">
    <name type="scientific">Amycolatopsis endophytica</name>
    <dbReference type="NCBI Taxonomy" id="860233"/>
    <lineage>
        <taxon>Bacteria</taxon>
        <taxon>Bacillati</taxon>
        <taxon>Actinomycetota</taxon>
        <taxon>Actinomycetes</taxon>
        <taxon>Pseudonocardiales</taxon>
        <taxon>Pseudonocardiaceae</taxon>
        <taxon>Amycolatopsis</taxon>
    </lineage>
</organism>
<dbReference type="RefSeq" id="WP_179774742.1">
    <property type="nucleotide sequence ID" value="NZ_JACCFK010000001.1"/>
</dbReference>
<dbReference type="GO" id="GO:0016491">
    <property type="term" value="F:oxidoreductase activity"/>
    <property type="evidence" value="ECO:0007669"/>
    <property type="project" value="InterPro"/>
</dbReference>
<dbReference type="EMBL" id="JACCFK010000001">
    <property type="protein sequence ID" value="NYI90767.1"/>
    <property type="molecule type" value="Genomic_DNA"/>
</dbReference>
<comment type="caution">
    <text evidence="3">The sequence shown here is derived from an EMBL/GenBank/DDBJ whole genome shotgun (WGS) entry which is preliminary data.</text>
</comment>
<evidence type="ECO:0000313" key="4">
    <source>
        <dbReference type="Proteomes" id="UP000549616"/>
    </source>
</evidence>
<name>A0A853B7P0_9PSEU</name>
<evidence type="ECO:0000256" key="1">
    <source>
        <dbReference type="SAM" id="MobiDB-lite"/>
    </source>
</evidence>
<feature type="domain" description="ER-bound oxygenase mpaB/mpaB'/Rubber oxygenase catalytic" evidence="2">
    <location>
        <begin position="122"/>
        <end position="352"/>
    </location>
</feature>
<sequence>MARATLGAKPPEWPAARNSKPGIVAQFGDGRAALVGWALTTGDPLADAVVEEIHAGGRDVRAKLHDGIEHGLAGVDNAPPGVAALLEQTEAAPAYVDDALLDEGSLPFFNAPAPVHIISLAAAALVRTYQSPSIATVLAMTGRLVDAVPRRLRETGRWVNTAMLPGSLRPGRSGYVATLQVRMMHAHMRRLARTRGYDENAYGAPINQVDLVRTWMDFTLVSYRAEEVMGFPLTPAELTSLYRYWWYVGHLLGVDPRLIEGIAGHDDAQRVDDLLQAVTGPAIPETARLAAATLEAIAGTLNEMTHVPHGLARQALHALARRFHGDAAMDELGLPRSAVANALLSPAFQAVRTRHARMRRDPAARRRAQLTHIEATRELTGETGEHQTYEHATRPGLEL</sequence>
<protein>
    <recommendedName>
        <fullName evidence="2">ER-bound oxygenase mpaB/mpaB'/Rubber oxygenase catalytic domain-containing protein</fullName>
    </recommendedName>
</protein>
<dbReference type="InterPro" id="IPR018713">
    <property type="entry name" value="MPAB/Lcp_cat_dom"/>
</dbReference>
<dbReference type="PANTHER" id="PTHR37539">
    <property type="entry name" value="SECRETED PROTEIN-RELATED"/>
    <property type="match status" value="1"/>
</dbReference>
<evidence type="ECO:0000259" key="2">
    <source>
        <dbReference type="Pfam" id="PF09995"/>
    </source>
</evidence>
<dbReference type="Proteomes" id="UP000549616">
    <property type="component" value="Unassembled WGS sequence"/>
</dbReference>
<gene>
    <name evidence="3" type="ORF">HNR02_004090</name>
</gene>
<keyword evidence="4" id="KW-1185">Reference proteome</keyword>
<proteinExistence type="predicted"/>
<dbReference type="InterPro" id="IPR037473">
    <property type="entry name" value="Lcp-like"/>
</dbReference>
<reference evidence="3 4" key="1">
    <citation type="submission" date="2020-07" db="EMBL/GenBank/DDBJ databases">
        <title>Sequencing the genomes of 1000 actinobacteria strains.</title>
        <authorList>
            <person name="Klenk H.-P."/>
        </authorList>
    </citation>
    <scope>NUCLEOTIDE SEQUENCE [LARGE SCALE GENOMIC DNA]</scope>
    <source>
        <strain evidence="3 4">DSM 104006</strain>
    </source>
</reference>
<dbReference type="Pfam" id="PF09995">
    <property type="entry name" value="MPAB_Lcp_cat"/>
    <property type="match status" value="1"/>
</dbReference>
<feature type="region of interest" description="Disordered" evidence="1">
    <location>
        <begin position="1"/>
        <end position="20"/>
    </location>
</feature>
<evidence type="ECO:0000313" key="3">
    <source>
        <dbReference type="EMBL" id="NYI90767.1"/>
    </source>
</evidence>